<keyword evidence="2" id="KW-1003">Cell membrane</keyword>
<evidence type="ECO:0000313" key="9">
    <source>
        <dbReference type="EMBL" id="PWU24279.1"/>
    </source>
</evidence>
<dbReference type="PANTHER" id="PTHR30572">
    <property type="entry name" value="MEMBRANE COMPONENT OF TRANSPORTER-RELATED"/>
    <property type="match status" value="1"/>
</dbReference>
<dbReference type="GO" id="GO:0022857">
    <property type="term" value="F:transmembrane transporter activity"/>
    <property type="evidence" value="ECO:0007669"/>
    <property type="project" value="TreeGrafter"/>
</dbReference>
<evidence type="ECO:0008006" key="11">
    <source>
        <dbReference type="Google" id="ProtNLM"/>
    </source>
</evidence>
<dbReference type="AlphaFoldDB" id="A0A317JVE1"/>
<keyword evidence="5 6" id="KW-0472">Membrane</keyword>
<evidence type="ECO:0000256" key="5">
    <source>
        <dbReference type="ARBA" id="ARBA00023136"/>
    </source>
</evidence>
<evidence type="ECO:0000256" key="4">
    <source>
        <dbReference type="ARBA" id="ARBA00022989"/>
    </source>
</evidence>
<dbReference type="InterPro" id="IPR003838">
    <property type="entry name" value="ABC3_permease_C"/>
</dbReference>
<evidence type="ECO:0000256" key="2">
    <source>
        <dbReference type="ARBA" id="ARBA00022475"/>
    </source>
</evidence>
<feature type="transmembrane region" description="Helical" evidence="6">
    <location>
        <begin position="308"/>
        <end position="329"/>
    </location>
</feature>
<feature type="transmembrane region" description="Helical" evidence="6">
    <location>
        <begin position="447"/>
        <end position="466"/>
    </location>
</feature>
<evidence type="ECO:0000256" key="1">
    <source>
        <dbReference type="ARBA" id="ARBA00004651"/>
    </source>
</evidence>
<dbReference type="Pfam" id="PF02687">
    <property type="entry name" value="FtsX"/>
    <property type="match status" value="1"/>
</dbReference>
<evidence type="ECO:0000259" key="7">
    <source>
        <dbReference type="Pfam" id="PF02687"/>
    </source>
</evidence>
<accession>A0A317JVE1</accession>
<proteinExistence type="predicted"/>
<protein>
    <recommendedName>
        <fullName evidence="11">ABC3 transporter permease protein domain-containing protein</fullName>
    </recommendedName>
</protein>
<reference evidence="9 10" key="1">
    <citation type="submission" date="2018-02" db="EMBL/GenBank/DDBJ databases">
        <title>Genomic Reconstructions from Amazon Rainforest and Pasture Soil Reveal Novel Insights into the Physiology of Candidate Phyla in Tropical Sites.</title>
        <authorList>
            <person name="Kroeger M.E."/>
            <person name="Delmont T."/>
            <person name="Eren A.M."/>
            <person name="Guo J."/>
            <person name="Meyer K.M."/>
            <person name="Khan K."/>
            <person name="Rodrigues J.L.M."/>
            <person name="Bohannan B.J.M."/>
            <person name="Tringe S."/>
            <person name="Borges C.D."/>
            <person name="Tiedje J."/>
            <person name="Tsai S.M."/>
            <person name="Nusslein K."/>
        </authorList>
    </citation>
    <scope>NUCLEOTIDE SEQUENCE [LARGE SCALE GENOMIC DNA]</scope>
    <source>
        <strain evidence="9">Amazon FNV 2010 28 9</strain>
    </source>
</reference>
<feature type="transmembrane region" description="Helical" evidence="6">
    <location>
        <begin position="403"/>
        <end position="426"/>
    </location>
</feature>
<comment type="caution">
    <text evidence="9">The sequence shown here is derived from an EMBL/GenBank/DDBJ whole genome shotgun (WGS) entry which is preliminary data.</text>
</comment>
<comment type="subcellular location">
    <subcellularLocation>
        <location evidence="1">Cell membrane</location>
        <topology evidence="1">Multi-pass membrane protein</topology>
    </subcellularLocation>
</comment>
<evidence type="ECO:0000259" key="8">
    <source>
        <dbReference type="Pfam" id="PF12704"/>
    </source>
</evidence>
<dbReference type="Pfam" id="PF12704">
    <property type="entry name" value="MacB_PCD"/>
    <property type="match status" value="1"/>
</dbReference>
<dbReference type="InterPro" id="IPR050250">
    <property type="entry name" value="Macrolide_Exporter_MacB"/>
</dbReference>
<feature type="non-terminal residue" evidence="9">
    <location>
        <position position="467"/>
    </location>
</feature>
<evidence type="ECO:0000256" key="3">
    <source>
        <dbReference type="ARBA" id="ARBA00022692"/>
    </source>
</evidence>
<evidence type="ECO:0000313" key="10">
    <source>
        <dbReference type="Proteomes" id="UP000246104"/>
    </source>
</evidence>
<gene>
    <name evidence="9" type="ORF">C5B42_00165</name>
</gene>
<feature type="domain" description="ABC3 transporter permease C-terminal" evidence="7">
    <location>
        <begin position="314"/>
        <end position="423"/>
    </location>
</feature>
<evidence type="ECO:0000256" key="6">
    <source>
        <dbReference type="SAM" id="Phobius"/>
    </source>
</evidence>
<keyword evidence="4 6" id="KW-1133">Transmembrane helix</keyword>
<organism evidence="9 10">
    <name type="scientific">Candidatus Cerribacteria bacterium 'Amazon FNV 2010 28 9'</name>
    <dbReference type="NCBI Taxonomy" id="2081795"/>
    <lineage>
        <taxon>Bacteria</taxon>
        <taxon>Candidatus Cerribacteria</taxon>
    </lineage>
</organism>
<dbReference type="InterPro" id="IPR025857">
    <property type="entry name" value="MacB_PCD"/>
</dbReference>
<feature type="transmembrane region" description="Helical" evidence="6">
    <location>
        <begin position="44"/>
        <end position="67"/>
    </location>
</feature>
<dbReference type="PANTHER" id="PTHR30572:SF18">
    <property type="entry name" value="ABC-TYPE MACROLIDE FAMILY EXPORT SYSTEM PERMEASE COMPONENT 2"/>
    <property type="match status" value="1"/>
</dbReference>
<feature type="domain" description="MacB-like periplasmic core" evidence="8">
    <location>
        <begin position="46"/>
        <end position="273"/>
    </location>
</feature>
<keyword evidence="3 6" id="KW-0812">Transmembrane</keyword>
<name>A0A317JVE1_9BACT</name>
<dbReference type="EMBL" id="PSRQ01000004">
    <property type="protein sequence ID" value="PWU24279.1"/>
    <property type="molecule type" value="Genomic_DNA"/>
</dbReference>
<dbReference type="Proteomes" id="UP000246104">
    <property type="component" value="Unassembled WGS sequence"/>
</dbReference>
<sequence length="467" mass="52618">MKCEWVHQTQTFLLTIDHSPLTKFKSMIKNYLKTAWRNLSKSRFYTLINIGGLAVGLTIGILLLLWIQDEFSYDSFHKKATRIYKLENIVGTGTSRQLWSVTTAPIGVLAKKQIPGVEDVVRITYNGFYGLFRYHDKVFNEQDNHFTDASFFSMFDFNISNGNKSNPFPDNNSIVITKSTAGKYFGNENPIGKIIVADDSVNFKVTGVINDFPKNSSVQGNMFFPMSLLAQKTYAHNTDGKSIDNDFIQFDYDTYLLLRPGFSFDGFAKKLRDIHLGIKPDDTDIGYVWLPLEKMHLYHSDGSDGGIGIIRIFIIVAILILVIACINYINLSTARSLLRAKEVSLRKIVGAARWQLFMQFIVETLLLFVFAVTLALTLVYFLTPVFNQVAAKDIKVDFFDYRIWKVILLTVSGTLIVSSIYPAVLLSSFQPIKALKGKISAGISNAAFRKVLVVIQFAFSVILITGT</sequence>
<feature type="transmembrane region" description="Helical" evidence="6">
    <location>
        <begin position="356"/>
        <end position="383"/>
    </location>
</feature>
<dbReference type="GO" id="GO:0005886">
    <property type="term" value="C:plasma membrane"/>
    <property type="evidence" value="ECO:0007669"/>
    <property type="project" value="UniProtKB-SubCell"/>
</dbReference>